<dbReference type="EMBL" id="JABCJJ010000002">
    <property type="protein sequence ID" value="NMR19042.1"/>
    <property type="molecule type" value="Genomic_DNA"/>
</dbReference>
<dbReference type="RefSeq" id="WP_169322983.1">
    <property type="nucleotide sequence ID" value="NZ_JABCJJ010000002.1"/>
</dbReference>
<keyword evidence="1" id="KW-0479">Metal-binding</keyword>
<sequence>MRAIVVMFDSLNRRYLPPYDPDCGTAAPNFERLARSSVRFDNAYGGSMPCMPARRELHTGRYNFLHRGWGPIEPFDDSVPQMLGEAGVTTHLATDHMHYWEDGGATYHTRYGTCSLIRGQQGDPWKGRVADPEVPDSLRVQRSGTWRQDRINREYLNGLADHPQTRTFGAGLEFVRDNAREQRWFVQIETFDPHEPFFSDPSFLDVYGGDDVSVPEYDWPDYAQVVESDAVRANVRRHYAALVSMCDASLGRVLDAMDEYALWSDTLLIVCTDHGFLLGEQGWWGKSVQPWYDETIHTPLFVWDPRTGVRGEQRDRLVQTIDLGPTLLDFFGVDRTPDMQGASLREVIEADRPVREYAIFGAFGGHVSITDGRYVYMRACREPGNRPLYEHTLMPTHMRGFFSIDELSAATLDEGFSFTKGVPVLRTEGHVFTDPFAFGTLLFDLENDPRQQHPLVDDETERRMASALVQMLRQSEAPGSQYERLGLPQVGPVEDNHLLCAAQHEQVLLARRQAPRIEEFPDSPFSVRTPVKELLNHPPAAEILRRHCTPVTVGPFGRVCGEIPLYRAAAGLVGVLPWDVLRVIAADLAELPPADAPTAG</sequence>
<evidence type="ECO:0000259" key="3">
    <source>
        <dbReference type="Pfam" id="PF00884"/>
    </source>
</evidence>
<dbReference type="CDD" id="cd16148">
    <property type="entry name" value="sulfatase_like"/>
    <property type="match status" value="1"/>
</dbReference>
<dbReference type="GO" id="GO:0008484">
    <property type="term" value="F:sulfuric ester hydrolase activity"/>
    <property type="evidence" value="ECO:0007669"/>
    <property type="project" value="TreeGrafter"/>
</dbReference>
<gene>
    <name evidence="4" type="ORF">HIR71_02180</name>
</gene>
<dbReference type="PANTHER" id="PTHR45953">
    <property type="entry name" value="IDURONATE 2-SULFATASE"/>
    <property type="match status" value="1"/>
</dbReference>
<dbReference type="GO" id="GO:0005737">
    <property type="term" value="C:cytoplasm"/>
    <property type="evidence" value="ECO:0007669"/>
    <property type="project" value="TreeGrafter"/>
</dbReference>
<evidence type="ECO:0000313" key="4">
    <source>
        <dbReference type="EMBL" id="NMR19042.1"/>
    </source>
</evidence>
<protein>
    <submittedName>
        <fullName evidence="4">Sulfatase</fullName>
    </submittedName>
</protein>
<keyword evidence="2" id="KW-0378">Hydrolase</keyword>
<reference evidence="4 5" key="1">
    <citation type="submission" date="2020-04" db="EMBL/GenBank/DDBJ databases">
        <title>Sequencing and Assembly of C. fimi.</title>
        <authorList>
            <person name="Ramsey A.R."/>
        </authorList>
    </citation>
    <scope>NUCLEOTIDE SEQUENCE [LARGE SCALE GENOMIC DNA]</scope>
    <source>
        <strain evidence="4 5">SB</strain>
    </source>
</reference>
<evidence type="ECO:0000256" key="1">
    <source>
        <dbReference type="ARBA" id="ARBA00022723"/>
    </source>
</evidence>
<dbReference type="GO" id="GO:0046872">
    <property type="term" value="F:metal ion binding"/>
    <property type="evidence" value="ECO:0007669"/>
    <property type="project" value="UniProtKB-KW"/>
</dbReference>
<keyword evidence="5" id="KW-1185">Reference proteome</keyword>
<dbReference type="SUPFAM" id="SSF53649">
    <property type="entry name" value="Alkaline phosphatase-like"/>
    <property type="match status" value="1"/>
</dbReference>
<dbReference type="InterPro" id="IPR000917">
    <property type="entry name" value="Sulfatase_N"/>
</dbReference>
<organism evidence="4 5">
    <name type="scientific">Cellulomonas fimi</name>
    <dbReference type="NCBI Taxonomy" id="1708"/>
    <lineage>
        <taxon>Bacteria</taxon>
        <taxon>Bacillati</taxon>
        <taxon>Actinomycetota</taxon>
        <taxon>Actinomycetes</taxon>
        <taxon>Micrococcales</taxon>
        <taxon>Cellulomonadaceae</taxon>
        <taxon>Cellulomonas</taxon>
    </lineage>
</organism>
<accession>A0A7Y0LYE8</accession>
<evidence type="ECO:0000256" key="2">
    <source>
        <dbReference type="ARBA" id="ARBA00022801"/>
    </source>
</evidence>
<feature type="domain" description="Sulfatase N-terminal" evidence="3">
    <location>
        <begin position="4"/>
        <end position="333"/>
    </location>
</feature>
<dbReference type="InterPro" id="IPR017850">
    <property type="entry name" value="Alkaline_phosphatase_core_sf"/>
</dbReference>
<comment type="caution">
    <text evidence="4">The sequence shown here is derived from an EMBL/GenBank/DDBJ whole genome shotgun (WGS) entry which is preliminary data.</text>
</comment>
<proteinExistence type="predicted"/>
<dbReference type="AlphaFoldDB" id="A0A7Y0LYE8"/>
<name>A0A7Y0LYE8_CELFI</name>
<dbReference type="Gene3D" id="3.40.720.10">
    <property type="entry name" value="Alkaline Phosphatase, subunit A"/>
    <property type="match status" value="1"/>
</dbReference>
<dbReference type="PANTHER" id="PTHR45953:SF1">
    <property type="entry name" value="IDURONATE 2-SULFATASE"/>
    <property type="match status" value="1"/>
</dbReference>
<evidence type="ECO:0000313" key="5">
    <source>
        <dbReference type="Proteomes" id="UP000562124"/>
    </source>
</evidence>
<dbReference type="Pfam" id="PF00884">
    <property type="entry name" value="Sulfatase"/>
    <property type="match status" value="1"/>
</dbReference>
<dbReference type="Proteomes" id="UP000562124">
    <property type="component" value="Unassembled WGS sequence"/>
</dbReference>